<accession>A0A8S5LHQ7</accession>
<organism evidence="1">
    <name type="scientific">Siphoviridae sp. ctR0j7</name>
    <dbReference type="NCBI Taxonomy" id="2823580"/>
    <lineage>
        <taxon>Viruses</taxon>
        <taxon>Duplodnaviria</taxon>
        <taxon>Heunggongvirae</taxon>
        <taxon>Uroviricota</taxon>
        <taxon>Caudoviricetes</taxon>
    </lineage>
</organism>
<name>A0A8S5LHQ7_9CAUD</name>
<proteinExistence type="predicted"/>
<sequence length="84" mass="9526">MEVIYSVAANKRNAALNTAVCDSPRSAASRSNSVMVSVSRAKVFWRMPFFSWYLRVRSVCDCAIIKLLDFDGEILYSSRKQGKR</sequence>
<dbReference type="EMBL" id="BK014722">
    <property type="protein sequence ID" value="DAD69534.1"/>
    <property type="molecule type" value="Genomic_DNA"/>
</dbReference>
<reference evidence="1" key="1">
    <citation type="journal article" date="2021" name="Proc. Natl. Acad. Sci. U.S.A.">
        <title>A Catalog of Tens of Thousands of Viruses from Human Metagenomes Reveals Hidden Associations with Chronic Diseases.</title>
        <authorList>
            <person name="Tisza M.J."/>
            <person name="Buck C.B."/>
        </authorList>
    </citation>
    <scope>NUCLEOTIDE SEQUENCE</scope>
    <source>
        <strain evidence="1">CtR0j7</strain>
    </source>
</reference>
<evidence type="ECO:0000313" key="1">
    <source>
        <dbReference type="EMBL" id="DAD69534.1"/>
    </source>
</evidence>
<protein>
    <submittedName>
        <fullName evidence="1">Uncharacterized protein</fullName>
    </submittedName>
</protein>